<dbReference type="SUPFAM" id="SSF51338">
    <property type="entry name" value="Composite domain of metallo-dependent hydrolases"/>
    <property type="match status" value="1"/>
</dbReference>
<protein>
    <recommendedName>
        <fullName evidence="2">Amidohydrolase-related domain-containing protein</fullName>
    </recommendedName>
</protein>
<organism evidence="3 4">
    <name type="scientific">Psychrilyobacter piezotolerans</name>
    <dbReference type="NCBI Taxonomy" id="2293438"/>
    <lineage>
        <taxon>Bacteria</taxon>
        <taxon>Fusobacteriati</taxon>
        <taxon>Fusobacteriota</taxon>
        <taxon>Fusobacteriia</taxon>
        <taxon>Fusobacteriales</taxon>
        <taxon>Fusobacteriaceae</taxon>
        <taxon>Psychrilyobacter</taxon>
    </lineage>
</organism>
<dbReference type="Gene3D" id="3.20.20.140">
    <property type="entry name" value="Metal-dependent hydrolases"/>
    <property type="match status" value="1"/>
</dbReference>
<comment type="caution">
    <text evidence="3">The sequence shown here is derived from an EMBL/GenBank/DDBJ whole genome shotgun (WGS) entry which is preliminary data.</text>
</comment>
<name>A0ABX9KH86_9FUSO</name>
<accession>A0ABX9KH86</accession>
<dbReference type="RefSeq" id="WP_114642136.1">
    <property type="nucleotide sequence ID" value="NZ_JAACIO010000011.1"/>
</dbReference>
<dbReference type="Proteomes" id="UP000263486">
    <property type="component" value="Unassembled WGS sequence"/>
</dbReference>
<feature type="domain" description="Amidohydrolase-related" evidence="2">
    <location>
        <begin position="27"/>
        <end position="293"/>
    </location>
</feature>
<sequence length="321" mass="35291">MEKNNLFIKNAKAVITCDAKDQLLEGVNIYIEDGGLPPDTVVQSVEEILADSERLIRKYHDPKPFSMRQVVLAPCSPFSVTGELMKKSAELARRYGVRLHTHLAETMDEEKFTLKKFGMRPLEYMESLGWIGEDVWYAHGIHFTREELKRLAETKTGVAHCPISNMKLSSGIAKISEMIKLGVPVGLGVDGSASNDGSNLLEEIRVAFLLQRLKYSNDALSGYDILKLATNGGAKLLGRDDLGEISIGKAGDLFMIDSTKLELVGSQYDYGSMLGTIGVKGAVDYTIVNGNIVVKHGKLVNIDEKEVARKANSLIETLNSK</sequence>
<evidence type="ECO:0000256" key="1">
    <source>
        <dbReference type="ARBA" id="ARBA00022801"/>
    </source>
</evidence>
<dbReference type="InterPro" id="IPR050287">
    <property type="entry name" value="MTA/SAH_deaminase"/>
</dbReference>
<dbReference type="SUPFAM" id="SSF51556">
    <property type="entry name" value="Metallo-dependent hydrolases"/>
    <property type="match status" value="1"/>
</dbReference>
<dbReference type="Gene3D" id="2.30.40.10">
    <property type="entry name" value="Urease, subunit C, domain 1"/>
    <property type="match status" value="1"/>
</dbReference>
<proteinExistence type="predicted"/>
<keyword evidence="4" id="KW-1185">Reference proteome</keyword>
<dbReference type="EMBL" id="QUAJ01000010">
    <property type="protein sequence ID" value="REI41388.1"/>
    <property type="molecule type" value="Genomic_DNA"/>
</dbReference>
<evidence type="ECO:0000313" key="4">
    <source>
        <dbReference type="Proteomes" id="UP000263486"/>
    </source>
</evidence>
<dbReference type="PANTHER" id="PTHR43794:SF11">
    <property type="entry name" value="AMIDOHYDROLASE-RELATED DOMAIN-CONTAINING PROTEIN"/>
    <property type="match status" value="1"/>
</dbReference>
<keyword evidence="1" id="KW-0378">Hydrolase</keyword>
<dbReference type="InterPro" id="IPR011059">
    <property type="entry name" value="Metal-dep_hydrolase_composite"/>
</dbReference>
<reference evidence="3 4" key="1">
    <citation type="submission" date="2018-08" db="EMBL/GenBank/DDBJ databases">
        <title>Draft genome sequence of Psychrilyobacter sp. strain SD5 isolated from Black Sea water.</title>
        <authorList>
            <person name="Yadav S."/>
            <person name="Villanueva L."/>
            <person name="Damste J.S.S."/>
        </authorList>
    </citation>
    <scope>NUCLEOTIDE SEQUENCE [LARGE SCALE GENOMIC DNA]</scope>
    <source>
        <strain evidence="3 4">SD5</strain>
    </source>
</reference>
<gene>
    <name evidence="3" type="ORF">DYH56_06895</name>
</gene>
<dbReference type="Pfam" id="PF01979">
    <property type="entry name" value="Amidohydro_1"/>
    <property type="match status" value="1"/>
</dbReference>
<dbReference type="InterPro" id="IPR032466">
    <property type="entry name" value="Metal_Hydrolase"/>
</dbReference>
<dbReference type="InterPro" id="IPR006680">
    <property type="entry name" value="Amidohydro-rel"/>
</dbReference>
<dbReference type="PANTHER" id="PTHR43794">
    <property type="entry name" value="AMINOHYDROLASE SSNA-RELATED"/>
    <property type="match status" value="1"/>
</dbReference>
<evidence type="ECO:0000259" key="2">
    <source>
        <dbReference type="Pfam" id="PF01979"/>
    </source>
</evidence>
<evidence type="ECO:0000313" key="3">
    <source>
        <dbReference type="EMBL" id="REI41388.1"/>
    </source>
</evidence>